<dbReference type="EMBL" id="JACIBY010000001">
    <property type="protein sequence ID" value="MBB3836993.1"/>
    <property type="molecule type" value="Genomic_DNA"/>
</dbReference>
<dbReference type="Proteomes" id="UP000541352">
    <property type="component" value="Unassembled WGS sequence"/>
</dbReference>
<name>A0A7W5ZHL1_9BACT</name>
<gene>
    <name evidence="1" type="ORF">FHS57_000975</name>
</gene>
<organism evidence="1 2">
    <name type="scientific">Runella defluvii</name>
    <dbReference type="NCBI Taxonomy" id="370973"/>
    <lineage>
        <taxon>Bacteria</taxon>
        <taxon>Pseudomonadati</taxon>
        <taxon>Bacteroidota</taxon>
        <taxon>Cytophagia</taxon>
        <taxon>Cytophagales</taxon>
        <taxon>Spirosomataceae</taxon>
        <taxon>Runella</taxon>
    </lineage>
</organism>
<evidence type="ECO:0000313" key="1">
    <source>
        <dbReference type="EMBL" id="MBB3836993.1"/>
    </source>
</evidence>
<proteinExistence type="predicted"/>
<dbReference type="AlphaFoldDB" id="A0A7W5ZHL1"/>
<evidence type="ECO:0000313" key="2">
    <source>
        <dbReference type="Proteomes" id="UP000541352"/>
    </source>
</evidence>
<keyword evidence="2" id="KW-1185">Reference proteome</keyword>
<accession>A0A7W5ZHL1</accession>
<comment type="caution">
    <text evidence="1">The sequence shown here is derived from an EMBL/GenBank/DDBJ whole genome shotgun (WGS) entry which is preliminary data.</text>
</comment>
<protein>
    <submittedName>
        <fullName evidence="1">Uncharacterized protein</fullName>
    </submittedName>
</protein>
<sequence>MNRSDFTSPNVLMLNQCIEDSKHVDYKLNSSIVWKRQMHVNEIIFQ</sequence>
<reference evidence="1 2" key="1">
    <citation type="submission" date="2020-08" db="EMBL/GenBank/DDBJ databases">
        <title>Genomic Encyclopedia of Type Strains, Phase IV (KMG-IV): sequencing the most valuable type-strain genomes for metagenomic binning, comparative biology and taxonomic classification.</title>
        <authorList>
            <person name="Goeker M."/>
        </authorList>
    </citation>
    <scope>NUCLEOTIDE SEQUENCE [LARGE SCALE GENOMIC DNA]</scope>
    <source>
        <strain evidence="1 2">DSM 17976</strain>
    </source>
</reference>